<feature type="domain" description="HTH rpiR-type" evidence="4">
    <location>
        <begin position="14"/>
        <end position="90"/>
    </location>
</feature>
<keyword evidence="2" id="KW-0238">DNA-binding</keyword>
<dbReference type="Pfam" id="PF01418">
    <property type="entry name" value="HTH_6"/>
    <property type="match status" value="1"/>
</dbReference>
<dbReference type="GO" id="GO:1901135">
    <property type="term" value="P:carbohydrate derivative metabolic process"/>
    <property type="evidence" value="ECO:0007669"/>
    <property type="project" value="InterPro"/>
</dbReference>
<dbReference type="PANTHER" id="PTHR30514">
    <property type="entry name" value="GLUCOKINASE"/>
    <property type="match status" value="1"/>
</dbReference>
<sequence length="280" mass="30640">MPKSDPATNKKNWSDIQDLIKSHYPSMSKRLQQVAVFVLENPRTVAFETIATISEQMSIPPSTLIRFASALGFDGFNEFKNLVKDDLLDQTSNYSNRVKLVGEDQNWQGAELLSRFAEANSNALNMLVETTLQDDLSAAVEMMHDSNSIFLLGNGRAHAVATYLHYALNHIDKKVFLIQGTGGKFYEEMSNVHRGDLLIAISYSPYSSNTCELAARAANQGVKVLSITDSPVSPLANTSALSFVVQEAKVDAFRSLSSSMLLAQVLAIALAARDSGESKN</sequence>
<accession>A0AAV3TVS7</accession>
<dbReference type="InterPro" id="IPR009057">
    <property type="entry name" value="Homeodomain-like_sf"/>
</dbReference>
<dbReference type="Gene3D" id="3.40.50.10490">
    <property type="entry name" value="Glucose-6-phosphate isomerase like protein, domain 1"/>
    <property type="match status" value="1"/>
</dbReference>
<dbReference type="AlphaFoldDB" id="A0AAV3TVS7"/>
<dbReference type="PROSITE" id="PS51071">
    <property type="entry name" value="HTH_RPIR"/>
    <property type="match status" value="1"/>
</dbReference>
<dbReference type="GO" id="GO:0097367">
    <property type="term" value="F:carbohydrate derivative binding"/>
    <property type="evidence" value="ECO:0007669"/>
    <property type="project" value="InterPro"/>
</dbReference>
<evidence type="ECO:0000313" key="7">
    <source>
        <dbReference type="Proteomes" id="UP001409585"/>
    </source>
</evidence>
<evidence type="ECO:0000256" key="1">
    <source>
        <dbReference type="ARBA" id="ARBA00023015"/>
    </source>
</evidence>
<dbReference type="SUPFAM" id="SSF53697">
    <property type="entry name" value="SIS domain"/>
    <property type="match status" value="1"/>
</dbReference>
<evidence type="ECO:0000259" key="4">
    <source>
        <dbReference type="PROSITE" id="PS51071"/>
    </source>
</evidence>
<dbReference type="InterPro" id="IPR000281">
    <property type="entry name" value="HTH_RpiR"/>
</dbReference>
<keyword evidence="1" id="KW-0805">Transcription regulation</keyword>
<dbReference type="InterPro" id="IPR001347">
    <property type="entry name" value="SIS_dom"/>
</dbReference>
<dbReference type="InterPro" id="IPR047640">
    <property type="entry name" value="RpiR-like"/>
</dbReference>
<dbReference type="Pfam" id="PF01380">
    <property type="entry name" value="SIS"/>
    <property type="match status" value="1"/>
</dbReference>
<dbReference type="InterPro" id="IPR035472">
    <property type="entry name" value="RpiR-like_SIS"/>
</dbReference>
<name>A0AAV3TVS7_9ALTE</name>
<dbReference type="SUPFAM" id="SSF46689">
    <property type="entry name" value="Homeodomain-like"/>
    <property type="match status" value="1"/>
</dbReference>
<evidence type="ECO:0000313" key="6">
    <source>
        <dbReference type="EMBL" id="GAA4928602.1"/>
    </source>
</evidence>
<dbReference type="EMBL" id="BAABLX010000001">
    <property type="protein sequence ID" value="GAA4928602.1"/>
    <property type="molecule type" value="Genomic_DNA"/>
</dbReference>
<proteinExistence type="predicted"/>
<dbReference type="CDD" id="cd05013">
    <property type="entry name" value="SIS_RpiR"/>
    <property type="match status" value="1"/>
</dbReference>
<keyword evidence="3" id="KW-0804">Transcription</keyword>
<organism evidence="6 7">
    <name type="scientific">Halioxenophilus aromaticivorans</name>
    <dbReference type="NCBI Taxonomy" id="1306992"/>
    <lineage>
        <taxon>Bacteria</taxon>
        <taxon>Pseudomonadati</taxon>
        <taxon>Pseudomonadota</taxon>
        <taxon>Gammaproteobacteria</taxon>
        <taxon>Alteromonadales</taxon>
        <taxon>Alteromonadaceae</taxon>
        <taxon>Halioxenophilus</taxon>
    </lineage>
</organism>
<protein>
    <submittedName>
        <fullName evidence="6">MurR/RpiR family transcriptional regulator</fullName>
    </submittedName>
</protein>
<dbReference type="InterPro" id="IPR046348">
    <property type="entry name" value="SIS_dom_sf"/>
</dbReference>
<reference evidence="7" key="1">
    <citation type="journal article" date="2019" name="Int. J. Syst. Evol. Microbiol.">
        <title>The Global Catalogue of Microorganisms (GCM) 10K type strain sequencing project: providing services to taxonomists for standard genome sequencing and annotation.</title>
        <authorList>
            <consortium name="The Broad Institute Genomics Platform"/>
            <consortium name="The Broad Institute Genome Sequencing Center for Infectious Disease"/>
            <person name="Wu L."/>
            <person name="Ma J."/>
        </authorList>
    </citation>
    <scope>NUCLEOTIDE SEQUENCE [LARGE SCALE GENOMIC DNA]</scope>
    <source>
        <strain evidence="7">JCM 19134</strain>
    </source>
</reference>
<evidence type="ECO:0000259" key="5">
    <source>
        <dbReference type="PROSITE" id="PS51464"/>
    </source>
</evidence>
<dbReference type="InterPro" id="IPR036388">
    <property type="entry name" value="WH-like_DNA-bd_sf"/>
</dbReference>
<evidence type="ECO:0000256" key="3">
    <source>
        <dbReference type="ARBA" id="ARBA00023163"/>
    </source>
</evidence>
<keyword evidence="7" id="KW-1185">Reference proteome</keyword>
<feature type="domain" description="SIS" evidence="5">
    <location>
        <begin position="139"/>
        <end position="277"/>
    </location>
</feature>
<dbReference type="GO" id="GO:0003700">
    <property type="term" value="F:DNA-binding transcription factor activity"/>
    <property type="evidence" value="ECO:0007669"/>
    <property type="project" value="InterPro"/>
</dbReference>
<dbReference type="RefSeq" id="WP_345415157.1">
    <property type="nucleotide sequence ID" value="NZ_AP031496.1"/>
</dbReference>
<gene>
    <name evidence="6" type="ORF">GCM10025791_00280</name>
</gene>
<dbReference type="PROSITE" id="PS51464">
    <property type="entry name" value="SIS"/>
    <property type="match status" value="1"/>
</dbReference>
<comment type="caution">
    <text evidence="6">The sequence shown here is derived from an EMBL/GenBank/DDBJ whole genome shotgun (WGS) entry which is preliminary data.</text>
</comment>
<dbReference type="GO" id="GO:0003677">
    <property type="term" value="F:DNA binding"/>
    <property type="evidence" value="ECO:0007669"/>
    <property type="project" value="UniProtKB-KW"/>
</dbReference>
<dbReference type="Proteomes" id="UP001409585">
    <property type="component" value="Unassembled WGS sequence"/>
</dbReference>
<dbReference type="PANTHER" id="PTHR30514:SF20">
    <property type="entry name" value="TRANSCRIPTIONAL REGULATOR"/>
    <property type="match status" value="1"/>
</dbReference>
<evidence type="ECO:0000256" key="2">
    <source>
        <dbReference type="ARBA" id="ARBA00023125"/>
    </source>
</evidence>
<dbReference type="Gene3D" id="1.10.10.10">
    <property type="entry name" value="Winged helix-like DNA-binding domain superfamily/Winged helix DNA-binding domain"/>
    <property type="match status" value="1"/>
</dbReference>